<name>A0ABX3NRJ5_9BACT</name>
<dbReference type="RefSeq" id="WP_014219062.1">
    <property type="nucleotide sequence ID" value="NZ_LWBO01000034.1"/>
</dbReference>
<evidence type="ECO:0000313" key="3">
    <source>
        <dbReference type="Proteomes" id="UP000192277"/>
    </source>
</evidence>
<evidence type="ECO:0000313" key="2">
    <source>
        <dbReference type="EMBL" id="OQP44050.1"/>
    </source>
</evidence>
<keyword evidence="3" id="KW-1185">Reference proteome</keyword>
<dbReference type="Proteomes" id="UP000192277">
    <property type="component" value="Unassembled WGS sequence"/>
</dbReference>
<comment type="caution">
    <text evidence="2">The sequence shown here is derived from an EMBL/GenBank/DDBJ whole genome shotgun (WGS) entry which is preliminary data.</text>
</comment>
<feature type="signal peptide" evidence="1">
    <location>
        <begin position="1"/>
        <end position="23"/>
    </location>
</feature>
<protein>
    <recommendedName>
        <fullName evidence="4">Lipoprotein</fullName>
    </recommendedName>
</protein>
<organism evidence="2 3">
    <name type="scientific">Niastella koreensis</name>
    <dbReference type="NCBI Taxonomy" id="354356"/>
    <lineage>
        <taxon>Bacteria</taxon>
        <taxon>Pseudomonadati</taxon>
        <taxon>Bacteroidota</taxon>
        <taxon>Chitinophagia</taxon>
        <taxon>Chitinophagales</taxon>
        <taxon>Chitinophagaceae</taxon>
        <taxon>Niastella</taxon>
    </lineage>
</organism>
<feature type="chain" id="PRO_5046640140" description="Lipoprotein" evidence="1">
    <location>
        <begin position="24"/>
        <end position="141"/>
    </location>
</feature>
<evidence type="ECO:0008006" key="4">
    <source>
        <dbReference type="Google" id="ProtNLM"/>
    </source>
</evidence>
<proteinExistence type="predicted"/>
<reference evidence="2 3" key="1">
    <citation type="submission" date="2016-04" db="EMBL/GenBank/DDBJ databases">
        <authorList>
            <person name="Chen L."/>
            <person name="Zhuang W."/>
            <person name="Wang G."/>
        </authorList>
    </citation>
    <scope>NUCLEOTIDE SEQUENCE [LARGE SCALE GENOMIC DNA]</scope>
    <source>
        <strain evidence="3">GR20</strain>
    </source>
</reference>
<accession>A0ABX3NRJ5</accession>
<sequence length="141" mass="16641">MKSNCVFLLVLLPFFFLSMTCRKESDGCHYSLWLNNTTNMPVYVVSSYDYPDTSINFQNPLIAGNYVSPHTRTVFISEDNRCIEDKIEMFSPGHKLSIFVFEAERLHYDTSWAQIRQNYQVLKRYDYTADELRNTNFSIDF</sequence>
<evidence type="ECO:0000256" key="1">
    <source>
        <dbReference type="SAM" id="SignalP"/>
    </source>
</evidence>
<gene>
    <name evidence="2" type="ORF">A4D02_11320</name>
</gene>
<keyword evidence="1" id="KW-0732">Signal</keyword>
<dbReference type="EMBL" id="LWBO01000034">
    <property type="protein sequence ID" value="OQP44050.1"/>
    <property type="molecule type" value="Genomic_DNA"/>
</dbReference>